<keyword evidence="1" id="KW-0732">Signal</keyword>
<gene>
    <name evidence="2" type="ORF">PVAP13_9NG558614</name>
</gene>
<sequence>MAAWHRGPGVAAIHGILLCGGSGIPSSGRLATLTMLLLDDAGGALAGEAEACPREPAPTLLIGLPRPASTLLIGLPRWRRHLEPSRRRRCPCCLLRPAT</sequence>
<reference evidence="2" key="1">
    <citation type="submission" date="2020-05" db="EMBL/GenBank/DDBJ databases">
        <title>WGS assembly of Panicum virgatum.</title>
        <authorList>
            <person name="Lovell J.T."/>
            <person name="Jenkins J."/>
            <person name="Shu S."/>
            <person name="Juenger T.E."/>
            <person name="Schmutz J."/>
        </authorList>
    </citation>
    <scope>NUCLEOTIDE SEQUENCE</scope>
    <source>
        <strain evidence="2">AP13</strain>
    </source>
</reference>
<feature type="signal peptide" evidence="1">
    <location>
        <begin position="1"/>
        <end position="23"/>
    </location>
</feature>
<evidence type="ECO:0000256" key="1">
    <source>
        <dbReference type="SAM" id="SignalP"/>
    </source>
</evidence>
<evidence type="ECO:0000313" key="3">
    <source>
        <dbReference type="Proteomes" id="UP000823388"/>
    </source>
</evidence>
<accession>A0A8T0MU17</accession>
<dbReference type="AlphaFoldDB" id="A0A8T0MU17"/>
<name>A0A8T0MU17_PANVG</name>
<feature type="chain" id="PRO_5035750990" evidence="1">
    <location>
        <begin position="24"/>
        <end position="99"/>
    </location>
</feature>
<dbReference type="EMBL" id="CM029054">
    <property type="protein sequence ID" value="KAG2540525.1"/>
    <property type="molecule type" value="Genomic_DNA"/>
</dbReference>
<evidence type="ECO:0000313" key="2">
    <source>
        <dbReference type="EMBL" id="KAG2540525.1"/>
    </source>
</evidence>
<proteinExistence type="predicted"/>
<comment type="caution">
    <text evidence="2">The sequence shown here is derived from an EMBL/GenBank/DDBJ whole genome shotgun (WGS) entry which is preliminary data.</text>
</comment>
<organism evidence="2 3">
    <name type="scientific">Panicum virgatum</name>
    <name type="common">Blackwell switchgrass</name>
    <dbReference type="NCBI Taxonomy" id="38727"/>
    <lineage>
        <taxon>Eukaryota</taxon>
        <taxon>Viridiplantae</taxon>
        <taxon>Streptophyta</taxon>
        <taxon>Embryophyta</taxon>
        <taxon>Tracheophyta</taxon>
        <taxon>Spermatophyta</taxon>
        <taxon>Magnoliopsida</taxon>
        <taxon>Liliopsida</taxon>
        <taxon>Poales</taxon>
        <taxon>Poaceae</taxon>
        <taxon>PACMAD clade</taxon>
        <taxon>Panicoideae</taxon>
        <taxon>Panicodae</taxon>
        <taxon>Paniceae</taxon>
        <taxon>Panicinae</taxon>
        <taxon>Panicum</taxon>
        <taxon>Panicum sect. Hiantes</taxon>
    </lineage>
</organism>
<dbReference type="Proteomes" id="UP000823388">
    <property type="component" value="Chromosome 9N"/>
</dbReference>
<protein>
    <submittedName>
        <fullName evidence="2">Uncharacterized protein</fullName>
    </submittedName>
</protein>
<keyword evidence="3" id="KW-1185">Reference proteome</keyword>